<organism evidence="5 6">
    <name type="scientific">Branchiostoma lanceolatum</name>
    <name type="common">Common lancelet</name>
    <name type="synonym">Amphioxus lanceolatum</name>
    <dbReference type="NCBI Taxonomy" id="7740"/>
    <lineage>
        <taxon>Eukaryota</taxon>
        <taxon>Metazoa</taxon>
        <taxon>Chordata</taxon>
        <taxon>Cephalochordata</taxon>
        <taxon>Leptocardii</taxon>
        <taxon>Amphioxiformes</taxon>
        <taxon>Branchiostomatidae</taxon>
        <taxon>Branchiostoma</taxon>
    </lineage>
</organism>
<dbReference type="PROSITE" id="PS50070">
    <property type="entry name" value="KRINGLE_2"/>
    <property type="match status" value="1"/>
</dbReference>
<proteinExistence type="predicted"/>
<dbReference type="InterPro" id="IPR038178">
    <property type="entry name" value="Kringle_sf"/>
</dbReference>
<comment type="caution">
    <text evidence="3">Lacks conserved residue(s) required for the propagation of feature annotation.</text>
</comment>
<dbReference type="AlphaFoldDB" id="A0A8J9ZCV6"/>
<reference evidence="5" key="1">
    <citation type="submission" date="2022-01" db="EMBL/GenBank/DDBJ databases">
        <authorList>
            <person name="Braso-Vives M."/>
        </authorList>
    </citation>
    <scope>NUCLEOTIDE SEQUENCE</scope>
</reference>
<dbReference type="Proteomes" id="UP000838412">
    <property type="component" value="Chromosome 18"/>
</dbReference>
<dbReference type="InterPro" id="IPR050759">
    <property type="entry name" value="Serine_protease_kringle"/>
</dbReference>
<name>A0A8J9ZCV6_BRALA</name>
<gene>
    <name evidence="5" type="primary">LPA</name>
    <name evidence="5" type="ORF">BLAG_LOCUS11442</name>
</gene>
<evidence type="ECO:0000313" key="6">
    <source>
        <dbReference type="Proteomes" id="UP000838412"/>
    </source>
</evidence>
<dbReference type="EMBL" id="OV696703">
    <property type="protein sequence ID" value="CAH1250868.1"/>
    <property type="molecule type" value="Genomic_DNA"/>
</dbReference>
<dbReference type="PANTHER" id="PTHR24261">
    <property type="entry name" value="PLASMINOGEN-RELATED"/>
    <property type="match status" value="1"/>
</dbReference>
<protein>
    <submittedName>
        <fullName evidence="5">LPA protein</fullName>
    </submittedName>
</protein>
<dbReference type="InterPro" id="IPR013806">
    <property type="entry name" value="Kringle-like"/>
</dbReference>
<feature type="domain" description="Kringle" evidence="4">
    <location>
        <begin position="126"/>
        <end position="207"/>
    </location>
</feature>
<dbReference type="Gene3D" id="2.40.20.10">
    <property type="entry name" value="Plasminogen Kringle 4"/>
    <property type="match status" value="1"/>
</dbReference>
<keyword evidence="1 3" id="KW-0420">Kringle</keyword>
<dbReference type="InterPro" id="IPR018056">
    <property type="entry name" value="Kringle_CS"/>
</dbReference>
<dbReference type="PRINTS" id="PR00018">
    <property type="entry name" value="KRINGLE"/>
</dbReference>
<keyword evidence="2" id="KW-1015">Disulfide bond</keyword>
<dbReference type="PROSITE" id="PS00021">
    <property type="entry name" value="KRINGLE_1"/>
    <property type="match status" value="1"/>
</dbReference>
<dbReference type="SUPFAM" id="SSF57440">
    <property type="entry name" value="Kringle-like"/>
    <property type="match status" value="1"/>
</dbReference>
<dbReference type="PANTHER" id="PTHR24261:SF7">
    <property type="entry name" value="KRINGLE DOMAIN-CONTAINING PROTEIN"/>
    <property type="match status" value="1"/>
</dbReference>
<sequence>MQDRNFWGAMVVRVTEEEWHPTEGKRPLNLKLLVYVNIISLHLFEGFRQKDKKKASLQKKCLADLVLEQRFTKIQASYGLCHREAKNMKGILHKCTVSLAAAKKNAAKTPEPQPKKLEHCFVPEMDCFTGYAHYYRGTMSVTENGRPCQRWEVQEPRSHTRTPANYPNDDLAGNNYCRNPDWGTKPWCYVAEPHPAPRWEYCNVPRCPAV</sequence>
<dbReference type="OrthoDB" id="9893972at2759"/>
<evidence type="ECO:0000256" key="1">
    <source>
        <dbReference type="ARBA" id="ARBA00022572"/>
    </source>
</evidence>
<evidence type="ECO:0000256" key="3">
    <source>
        <dbReference type="PROSITE-ProRule" id="PRU00121"/>
    </source>
</evidence>
<dbReference type="CDD" id="cd00108">
    <property type="entry name" value="KR"/>
    <property type="match status" value="1"/>
</dbReference>
<dbReference type="SMART" id="SM00130">
    <property type="entry name" value="KR"/>
    <property type="match status" value="1"/>
</dbReference>
<accession>A0A8J9ZCV6</accession>
<evidence type="ECO:0000256" key="2">
    <source>
        <dbReference type="ARBA" id="ARBA00023157"/>
    </source>
</evidence>
<evidence type="ECO:0000313" key="5">
    <source>
        <dbReference type="EMBL" id="CAH1250868.1"/>
    </source>
</evidence>
<evidence type="ECO:0000259" key="4">
    <source>
        <dbReference type="PROSITE" id="PS50070"/>
    </source>
</evidence>
<keyword evidence="6" id="KW-1185">Reference proteome</keyword>
<dbReference type="InterPro" id="IPR000001">
    <property type="entry name" value="Kringle"/>
</dbReference>
<dbReference type="Pfam" id="PF00051">
    <property type="entry name" value="Kringle"/>
    <property type="match status" value="1"/>
</dbReference>